<proteinExistence type="inferred from homology"/>
<comment type="subcellular location">
    <subcellularLocation>
        <location evidence="1">Nucleus</location>
    </subcellularLocation>
</comment>
<gene>
    <name evidence="4" type="ORF">OnM2_067054</name>
</gene>
<keyword evidence="3" id="KW-0539">Nucleus</keyword>
<dbReference type="GO" id="GO:0035861">
    <property type="term" value="C:site of double-strand break"/>
    <property type="evidence" value="ECO:0007669"/>
    <property type="project" value="TreeGrafter"/>
</dbReference>
<accession>A0A420HM01</accession>
<dbReference type="PANTHER" id="PTHR15114">
    <property type="entry name" value="REPLICATION PROTEIN A3"/>
    <property type="match status" value="1"/>
</dbReference>
<evidence type="ECO:0000313" key="4">
    <source>
        <dbReference type="EMBL" id="RKF58471.1"/>
    </source>
</evidence>
<feature type="non-terminal residue" evidence="4">
    <location>
        <position position="84"/>
    </location>
</feature>
<keyword evidence="5" id="KW-1185">Reference proteome</keyword>
<dbReference type="CDD" id="cd04479">
    <property type="entry name" value="RPA3"/>
    <property type="match status" value="1"/>
</dbReference>
<reference evidence="4 5" key="1">
    <citation type="journal article" date="2018" name="BMC Genomics">
        <title>Comparative genome analyses reveal sequence features reflecting distinct modes of host-adaptation between dicot and monocot powdery mildew.</title>
        <authorList>
            <person name="Wu Y."/>
            <person name="Ma X."/>
            <person name="Pan Z."/>
            <person name="Kale S.D."/>
            <person name="Song Y."/>
            <person name="King H."/>
            <person name="Zhang Q."/>
            <person name="Presley C."/>
            <person name="Deng X."/>
            <person name="Wei C.I."/>
            <person name="Xiao S."/>
        </authorList>
    </citation>
    <scope>NUCLEOTIDE SEQUENCE [LARGE SCALE GENOMIC DNA]</scope>
    <source>
        <strain evidence="4">UMSG2</strain>
    </source>
</reference>
<dbReference type="PANTHER" id="PTHR15114:SF1">
    <property type="entry name" value="REPLICATION PROTEIN A 14 KDA SUBUNIT"/>
    <property type="match status" value="1"/>
</dbReference>
<dbReference type="GO" id="GO:0006289">
    <property type="term" value="P:nucleotide-excision repair"/>
    <property type="evidence" value="ECO:0007669"/>
    <property type="project" value="TreeGrafter"/>
</dbReference>
<evidence type="ECO:0000256" key="2">
    <source>
        <dbReference type="ARBA" id="ARBA00009761"/>
    </source>
</evidence>
<dbReference type="Pfam" id="PF08661">
    <property type="entry name" value="Rep_fac-A_3"/>
    <property type="match status" value="1"/>
</dbReference>
<dbReference type="STRING" id="212602.A0A420HM01"/>
<dbReference type="EMBL" id="MCFK01006756">
    <property type="protein sequence ID" value="RKF58471.1"/>
    <property type="molecule type" value="Genomic_DNA"/>
</dbReference>
<protein>
    <submittedName>
        <fullName evidence="4">Replication factor A protein 3</fullName>
    </submittedName>
</protein>
<dbReference type="GO" id="GO:0005662">
    <property type="term" value="C:DNA replication factor A complex"/>
    <property type="evidence" value="ECO:0007669"/>
    <property type="project" value="TreeGrafter"/>
</dbReference>
<dbReference type="GO" id="GO:0006260">
    <property type="term" value="P:DNA replication"/>
    <property type="evidence" value="ECO:0007669"/>
    <property type="project" value="InterPro"/>
</dbReference>
<dbReference type="Proteomes" id="UP000286134">
    <property type="component" value="Unassembled WGS sequence"/>
</dbReference>
<dbReference type="GO" id="GO:0003697">
    <property type="term" value="F:single-stranded DNA binding"/>
    <property type="evidence" value="ECO:0007669"/>
    <property type="project" value="TreeGrafter"/>
</dbReference>
<dbReference type="GO" id="GO:0006284">
    <property type="term" value="P:base-excision repair"/>
    <property type="evidence" value="ECO:0007669"/>
    <property type="project" value="TreeGrafter"/>
</dbReference>
<dbReference type="GO" id="GO:0003684">
    <property type="term" value="F:damaged DNA binding"/>
    <property type="evidence" value="ECO:0007669"/>
    <property type="project" value="TreeGrafter"/>
</dbReference>
<evidence type="ECO:0000256" key="1">
    <source>
        <dbReference type="ARBA" id="ARBA00004123"/>
    </source>
</evidence>
<evidence type="ECO:0000256" key="3">
    <source>
        <dbReference type="ARBA" id="ARBA00023242"/>
    </source>
</evidence>
<dbReference type="GO" id="GO:0000724">
    <property type="term" value="P:double-strand break repair via homologous recombination"/>
    <property type="evidence" value="ECO:0007669"/>
    <property type="project" value="TreeGrafter"/>
</dbReference>
<dbReference type="OrthoDB" id="188186at2759"/>
<dbReference type="Gene3D" id="2.40.50.140">
    <property type="entry name" value="Nucleic acid-binding proteins"/>
    <property type="match status" value="1"/>
</dbReference>
<evidence type="ECO:0000313" key="5">
    <source>
        <dbReference type="Proteomes" id="UP000286134"/>
    </source>
</evidence>
<name>A0A420HM01_9PEZI</name>
<dbReference type="AlphaFoldDB" id="A0A420HM01"/>
<dbReference type="GO" id="GO:0006298">
    <property type="term" value="P:mismatch repair"/>
    <property type="evidence" value="ECO:0007669"/>
    <property type="project" value="TreeGrafter"/>
</dbReference>
<organism evidence="4 5">
    <name type="scientific">Erysiphe neolycopersici</name>
    <dbReference type="NCBI Taxonomy" id="212602"/>
    <lineage>
        <taxon>Eukaryota</taxon>
        <taxon>Fungi</taxon>
        <taxon>Dikarya</taxon>
        <taxon>Ascomycota</taxon>
        <taxon>Pezizomycotina</taxon>
        <taxon>Leotiomycetes</taxon>
        <taxon>Erysiphales</taxon>
        <taxon>Erysiphaceae</taxon>
        <taxon>Erysiphe</taxon>
    </lineage>
</organism>
<sequence>MAELIYTPRITSSHLDSFTNRTVRLLGKVMQLRGDTAIVDSDGNVTLHLNREAHLTVGHIFEVIGKVNQDLSIRVLKSTNMGKD</sequence>
<dbReference type="InterPro" id="IPR012340">
    <property type="entry name" value="NA-bd_OB-fold"/>
</dbReference>
<dbReference type="SUPFAM" id="SSF50249">
    <property type="entry name" value="Nucleic acid-binding proteins"/>
    <property type="match status" value="1"/>
</dbReference>
<comment type="caution">
    <text evidence="4">The sequence shown here is derived from an EMBL/GenBank/DDBJ whole genome shotgun (WGS) entry which is preliminary data.</text>
</comment>
<dbReference type="InterPro" id="IPR013970">
    <property type="entry name" value="Rfa2"/>
</dbReference>
<comment type="similarity">
    <text evidence="2">Belongs to the replication factor A protein 3 family.</text>
</comment>